<feature type="region of interest" description="Disordered" evidence="1">
    <location>
        <begin position="697"/>
        <end position="719"/>
    </location>
</feature>
<protein>
    <submittedName>
        <fullName evidence="3">Uncharacterized protein</fullName>
    </submittedName>
</protein>
<name>A0AAX4PKN9_9CHLO</name>
<feature type="transmembrane region" description="Helical" evidence="2">
    <location>
        <begin position="726"/>
        <end position="745"/>
    </location>
</feature>
<proteinExistence type="predicted"/>
<sequence>MSSLAAEMTFKSYGNVGSGKAIVDSFHLTNAMGSSAAPTDSSVSWSADLGPYAAAKAVKATGKQGKEVAVLLYGEAEGKPEQSAGLAVLTAAGANANPGLWPKGYGNVHGEGTDMALGNDPNYVVVTGHNNTEEGTLYGTLTKISIDDGSVAWSKAFSAGGNKKLIYNECWGVASMGTGHGGGYALACGTGIEGCGHAPASMLADCNAGKGDTRAGAIDRPPAVWQSLLIRADESGDLIYQRVDQFRSSENVGLAMTDALFKENGISSSAAEFAVKTSDGGILLVNDEASGVGVFKLMPEQQAPTPTPAPAPAPSPTPSPTPSPAPAPEQQVVGRARYLVGYLTNCDFNATHGSTGQELGSGRTDSFGYFNFQISKGISGPGIHVNIELGGNQECWGTVLGTDSLGLGWLRLRSRIPLCDGIDHYLTKYSIRGFGSLAEVLVSPLSTLATFWDDKSSDTNVLDLEPTLEAFFGFDHKATRFDFQQQVAVSLAADEAGAEGAREALRRTSEIVSIVEIISQFLLGRSSDKSKTGATAAVSEVYQTIATSGKNQPNGVVFQRQASLAERKLELRRIAAAALSSQIEKENPPSVRRLQQTSQDTEQLDALSAVLGGVVEEIAAVASNSTLKSGAQLSEALAKVAKAVESFTAPLAEGMGSGFVTSTSFTRRNTQAEIKARASAVVLPAAFKESIIRADREASVRRNPDTSPDGGEKEDAKEDDKFPRRMVLWMASSATILIAAGVYAMRKRAMARHQEQVLVSPASQSSQVHV</sequence>
<feature type="region of interest" description="Disordered" evidence="1">
    <location>
        <begin position="300"/>
        <end position="330"/>
    </location>
</feature>
<evidence type="ECO:0000313" key="4">
    <source>
        <dbReference type="Proteomes" id="UP001472866"/>
    </source>
</evidence>
<organism evidence="3 4">
    <name type="scientific">Chloropicon roscoffensis</name>
    <dbReference type="NCBI Taxonomy" id="1461544"/>
    <lineage>
        <taxon>Eukaryota</taxon>
        <taxon>Viridiplantae</taxon>
        <taxon>Chlorophyta</taxon>
        <taxon>Chloropicophyceae</taxon>
        <taxon>Chloropicales</taxon>
        <taxon>Chloropicaceae</taxon>
        <taxon>Chloropicon</taxon>
    </lineage>
</organism>
<reference evidence="3 4" key="1">
    <citation type="submission" date="2024-03" db="EMBL/GenBank/DDBJ databases">
        <title>Complete genome sequence of the green alga Chloropicon roscoffensis RCC1871.</title>
        <authorList>
            <person name="Lemieux C."/>
            <person name="Pombert J.-F."/>
            <person name="Otis C."/>
            <person name="Turmel M."/>
        </authorList>
    </citation>
    <scope>NUCLEOTIDE SEQUENCE [LARGE SCALE GENOMIC DNA]</scope>
    <source>
        <strain evidence="3 4">RCC1871</strain>
    </source>
</reference>
<evidence type="ECO:0000256" key="2">
    <source>
        <dbReference type="SAM" id="Phobius"/>
    </source>
</evidence>
<keyword evidence="4" id="KW-1185">Reference proteome</keyword>
<keyword evidence="2" id="KW-0472">Membrane</keyword>
<dbReference type="EMBL" id="CP151515">
    <property type="protein sequence ID" value="WZN66585.1"/>
    <property type="molecule type" value="Genomic_DNA"/>
</dbReference>
<dbReference type="Proteomes" id="UP001472866">
    <property type="component" value="Chromosome 15"/>
</dbReference>
<keyword evidence="2" id="KW-0812">Transmembrane</keyword>
<accession>A0AAX4PKN9</accession>
<gene>
    <name evidence="3" type="ORF">HKI87_15g81520</name>
</gene>
<keyword evidence="2" id="KW-1133">Transmembrane helix</keyword>
<dbReference type="AlphaFoldDB" id="A0AAX4PKN9"/>
<feature type="compositionally biased region" description="Pro residues" evidence="1">
    <location>
        <begin position="305"/>
        <end position="327"/>
    </location>
</feature>
<evidence type="ECO:0000256" key="1">
    <source>
        <dbReference type="SAM" id="MobiDB-lite"/>
    </source>
</evidence>
<evidence type="ECO:0000313" key="3">
    <source>
        <dbReference type="EMBL" id="WZN66585.1"/>
    </source>
</evidence>